<keyword evidence="2" id="KW-1185">Reference proteome</keyword>
<proteinExistence type="predicted"/>
<name>A0ACD0P035_9BASI</name>
<evidence type="ECO:0000313" key="1">
    <source>
        <dbReference type="EMBL" id="PWN51345.1"/>
    </source>
</evidence>
<dbReference type="Proteomes" id="UP000245626">
    <property type="component" value="Unassembled WGS sequence"/>
</dbReference>
<evidence type="ECO:0000313" key="2">
    <source>
        <dbReference type="Proteomes" id="UP000245626"/>
    </source>
</evidence>
<accession>A0ACD0P035</accession>
<reference evidence="1 2" key="1">
    <citation type="journal article" date="2018" name="Mol. Biol. Evol.">
        <title>Broad Genomic Sampling Reveals a Smut Pathogenic Ancestry of the Fungal Clade Ustilaginomycotina.</title>
        <authorList>
            <person name="Kijpornyongpan T."/>
            <person name="Mondo S.J."/>
            <person name="Barry K."/>
            <person name="Sandor L."/>
            <person name="Lee J."/>
            <person name="Lipzen A."/>
            <person name="Pangilinan J."/>
            <person name="LaButti K."/>
            <person name="Hainaut M."/>
            <person name="Henrissat B."/>
            <person name="Grigoriev I.V."/>
            <person name="Spatafora J.W."/>
            <person name="Aime M.C."/>
        </authorList>
    </citation>
    <scope>NUCLEOTIDE SEQUENCE [LARGE SCALE GENOMIC DNA]</scope>
    <source>
        <strain evidence="1 2">SA 807</strain>
    </source>
</reference>
<sequence>MPSDLGQRHQPPLVTISGSVFSYAHTLLGFLAFLSALLIALFLHYEKVVKNGVARYPDEWWPSVSATIGDWYPERNLFQIGIALMSGPRIALVLLSTLLVSLSTPTGSAKASILCFVGILRTLACGGWVFITSTDDHDVHDIAMALYLLLTPPWMYISSGSLAQSSKASNDDGSACKPKDLDSLAAKAKRMRKIASVCFFCCIPPMVVLFYRHQFKRIPGSYTYYAIFEWGLIIFDLLFDSASVYDLSRLEIHVVEAPGLSNSKQEPSGGLIGGAWSKGGKVNAVSTGAWSTVPEGKGFTESGRNTPKGKAREEPSAATGARAAGFISFLSDSYLAFCFWTNLTSLHPMIFFFSVYNMGIGGHELLLISQVIGIGAVLATTPLRKSLIKTIGGVPHVGKLSNKTLASILLLSHVGIASWWIPSALIRLLAEGAANAILAVSLAVQWGLAWENNEMEKEVATWTIGLLLSSLAKYGNHSNNPAWPFLNSTNGGKNALCLALAVLCSLELYCRPGKLAPSSARFRSHESSASSFWSASVGLGALIYALHGYLSDSGTMIAWTWSGYPIKGPTAISHGYLVFASSALSFLVSLAKPSVGLNPLILVLGSISSYVLRFHENWIGFTGAVGMAVFLPPLILPLTTGAMRHHPLKVMLASWLVANLLTFVGVLTVAYAFVPGGKVMRERTGLMLAIQVAFLGLGLLNARWTRASKLSTAPFKEKAKPVSAAGSYTRWSASVLSILVLAAAAVSQYRYVPPSSIVPYHAPERILTAGMWTVHFALDQNMHDSSRRMASIISELELDVFGLVESDLHRSVFGNRDLTQYLAEELGMYADIGPAPSKNTWGAALFSKFPIINSTHHLLPSPHGELAPAIHAVLDIYGKHTHVVVSHNGQEEDPLDRELQTKKIAGILSDAYPHPAIFLGYVVTKAHAERPAPYKILYEDGRIHDVEKTDNMRWCQYLGFRGLERFSYVRVSRYTVTDTEIQTMKLYVPEGELDPDTDVRSMFVAKETYPPTHWYPDRLIDIEAKVYEKHKYSPYQWPIYYASPN</sequence>
<gene>
    <name evidence="1" type="ORF">IE53DRAFT_342529</name>
</gene>
<organism evidence="1 2">
    <name type="scientific">Violaceomyces palustris</name>
    <dbReference type="NCBI Taxonomy" id="1673888"/>
    <lineage>
        <taxon>Eukaryota</taxon>
        <taxon>Fungi</taxon>
        <taxon>Dikarya</taxon>
        <taxon>Basidiomycota</taxon>
        <taxon>Ustilaginomycotina</taxon>
        <taxon>Ustilaginomycetes</taxon>
        <taxon>Violaceomycetales</taxon>
        <taxon>Violaceomycetaceae</taxon>
        <taxon>Violaceomyces</taxon>
    </lineage>
</organism>
<protein>
    <submittedName>
        <fullName evidence="1">Uncharacterized protein</fullName>
    </submittedName>
</protein>
<dbReference type="EMBL" id="KZ819851">
    <property type="protein sequence ID" value="PWN51345.1"/>
    <property type="molecule type" value="Genomic_DNA"/>
</dbReference>